<dbReference type="InterPro" id="IPR001624">
    <property type="entry name" value="FliE"/>
</dbReference>
<dbReference type="EMBL" id="JAMOIL010000039">
    <property type="protein sequence ID" value="MCM0622568.1"/>
    <property type="molecule type" value="Genomic_DNA"/>
</dbReference>
<evidence type="ECO:0000256" key="2">
    <source>
        <dbReference type="ARBA" id="ARBA00009272"/>
    </source>
</evidence>
<evidence type="ECO:0000256" key="4">
    <source>
        <dbReference type="HAMAP-Rule" id="MF_00724"/>
    </source>
</evidence>
<dbReference type="NCBIfam" id="TIGR00205">
    <property type="entry name" value="fliE"/>
    <property type="match status" value="1"/>
</dbReference>
<evidence type="ECO:0000256" key="3">
    <source>
        <dbReference type="ARBA" id="ARBA00023143"/>
    </source>
</evidence>
<organism evidence="6 7">
    <name type="scientific">Nocardioides bruguierae</name>
    <dbReference type="NCBI Taxonomy" id="2945102"/>
    <lineage>
        <taxon>Bacteria</taxon>
        <taxon>Bacillati</taxon>
        <taxon>Actinomycetota</taxon>
        <taxon>Actinomycetes</taxon>
        <taxon>Propionibacteriales</taxon>
        <taxon>Nocardioidaceae</taxon>
        <taxon>Nocardioides</taxon>
    </lineage>
</organism>
<dbReference type="GO" id="GO:0071973">
    <property type="term" value="P:bacterial-type flagellum-dependent cell motility"/>
    <property type="evidence" value="ECO:0007669"/>
    <property type="project" value="InterPro"/>
</dbReference>
<keyword evidence="6" id="KW-0282">Flagellum</keyword>
<evidence type="ECO:0000256" key="1">
    <source>
        <dbReference type="ARBA" id="ARBA00004117"/>
    </source>
</evidence>
<protein>
    <recommendedName>
        <fullName evidence="4 5">Flagellar hook-basal body complex protein FliE</fullName>
    </recommendedName>
</protein>
<evidence type="ECO:0000256" key="5">
    <source>
        <dbReference type="NCBIfam" id="TIGR00205"/>
    </source>
</evidence>
<dbReference type="Proteomes" id="UP001139485">
    <property type="component" value="Unassembled WGS sequence"/>
</dbReference>
<dbReference type="GO" id="GO:0009425">
    <property type="term" value="C:bacterial-type flagellum basal body"/>
    <property type="evidence" value="ECO:0007669"/>
    <property type="project" value="UniProtKB-SubCell"/>
</dbReference>
<dbReference type="PRINTS" id="PR01006">
    <property type="entry name" value="FLGHOOKFLIE"/>
</dbReference>
<keyword evidence="7" id="KW-1185">Reference proteome</keyword>
<keyword evidence="6" id="KW-0969">Cilium</keyword>
<comment type="similarity">
    <text evidence="2 4">Belongs to the FliE family.</text>
</comment>
<keyword evidence="3 4" id="KW-0975">Bacterial flagellum</keyword>
<evidence type="ECO:0000313" key="7">
    <source>
        <dbReference type="Proteomes" id="UP001139485"/>
    </source>
</evidence>
<gene>
    <name evidence="4 6" type="primary">fliE</name>
    <name evidence="6" type="ORF">M8330_19960</name>
</gene>
<comment type="caution">
    <text evidence="6">The sequence shown here is derived from an EMBL/GenBank/DDBJ whole genome shotgun (WGS) entry which is preliminary data.</text>
</comment>
<dbReference type="PANTHER" id="PTHR34653:SF1">
    <property type="entry name" value="FLAGELLAR HOOK-BASAL BODY COMPLEX PROTEIN FLIE"/>
    <property type="match status" value="1"/>
</dbReference>
<accession>A0A9X2IH06</accession>
<dbReference type="AlphaFoldDB" id="A0A9X2IH06"/>
<reference evidence="6" key="1">
    <citation type="submission" date="2022-05" db="EMBL/GenBank/DDBJ databases">
        <authorList>
            <person name="Tuo L."/>
        </authorList>
    </citation>
    <scope>NUCLEOTIDE SEQUENCE</scope>
    <source>
        <strain evidence="6">BSK12Z-4</strain>
    </source>
</reference>
<dbReference type="HAMAP" id="MF_00724">
    <property type="entry name" value="FliE"/>
    <property type="match status" value="1"/>
</dbReference>
<comment type="subcellular location">
    <subcellularLocation>
        <location evidence="1 4">Bacterial flagellum basal body</location>
    </subcellularLocation>
</comment>
<evidence type="ECO:0000313" key="6">
    <source>
        <dbReference type="EMBL" id="MCM0622568.1"/>
    </source>
</evidence>
<proteinExistence type="inferred from homology"/>
<dbReference type="GO" id="GO:0003774">
    <property type="term" value="F:cytoskeletal motor activity"/>
    <property type="evidence" value="ECO:0007669"/>
    <property type="project" value="InterPro"/>
</dbReference>
<dbReference type="PANTHER" id="PTHR34653">
    <property type="match status" value="1"/>
</dbReference>
<keyword evidence="6" id="KW-0966">Cell projection</keyword>
<dbReference type="GO" id="GO:0005198">
    <property type="term" value="F:structural molecule activity"/>
    <property type="evidence" value="ECO:0007669"/>
    <property type="project" value="UniProtKB-UniRule"/>
</dbReference>
<dbReference type="RefSeq" id="WP_250828768.1">
    <property type="nucleotide sequence ID" value="NZ_JAMOIL010000039.1"/>
</dbReference>
<dbReference type="Pfam" id="PF02049">
    <property type="entry name" value="FliE"/>
    <property type="match status" value="1"/>
</dbReference>
<sequence>MSVSGIEAIGATQFTPYLPPSVPTEMLGTVTDLGTGSSASSTSGAGGIAALLGEMGLSGAALAQPAGLGSLGSATSGATGAAGVSGVSSVSGAGAASGDFGSMVLGSIDSLDGLQKTADQLAVQAATGDLENLHDYTIAATQASVATQVTVAVRNKAVEAFTEIMRMPI</sequence>
<name>A0A9X2IH06_9ACTN</name>